<evidence type="ECO:0000256" key="2">
    <source>
        <dbReference type="SAM" id="MobiDB-lite"/>
    </source>
</evidence>
<comment type="similarity">
    <text evidence="1">Belongs to the complex I NDUFA12 subunit family.</text>
</comment>
<protein>
    <submittedName>
        <fullName evidence="3">Uncharacterized protein</fullName>
    </submittedName>
</protein>
<dbReference type="Pfam" id="PF05071">
    <property type="entry name" value="NDUFA12"/>
    <property type="match status" value="1"/>
</dbReference>
<dbReference type="PANTHER" id="PTHR32470">
    <property type="entry name" value="ADH DEHYDROGENASE [UBIQUINONE] 1 ALPHA SUBCOMPLEX ASSEMBLY FACTOR 2"/>
    <property type="match status" value="1"/>
</dbReference>
<dbReference type="GO" id="GO:0032981">
    <property type="term" value="P:mitochondrial respiratory chain complex I assembly"/>
    <property type="evidence" value="ECO:0007669"/>
    <property type="project" value="TreeGrafter"/>
</dbReference>
<dbReference type="Proteomes" id="UP000298138">
    <property type="component" value="Unassembled WGS sequence"/>
</dbReference>
<feature type="region of interest" description="Disordered" evidence="2">
    <location>
        <begin position="165"/>
        <end position="202"/>
    </location>
</feature>
<dbReference type="GO" id="GO:0005739">
    <property type="term" value="C:mitochondrion"/>
    <property type="evidence" value="ECO:0007669"/>
    <property type="project" value="TreeGrafter"/>
</dbReference>
<dbReference type="STRING" id="341454.A0A4S2N0A4"/>
<feature type="compositionally biased region" description="Basic and acidic residues" evidence="2">
    <location>
        <begin position="168"/>
        <end position="202"/>
    </location>
</feature>
<name>A0A4S2N0A4_9PEZI</name>
<proteinExistence type="inferred from homology"/>
<organism evidence="3 4">
    <name type="scientific">Ascodesmis nigricans</name>
    <dbReference type="NCBI Taxonomy" id="341454"/>
    <lineage>
        <taxon>Eukaryota</taxon>
        <taxon>Fungi</taxon>
        <taxon>Dikarya</taxon>
        <taxon>Ascomycota</taxon>
        <taxon>Pezizomycotina</taxon>
        <taxon>Pezizomycetes</taxon>
        <taxon>Pezizales</taxon>
        <taxon>Ascodesmidaceae</taxon>
        <taxon>Ascodesmis</taxon>
    </lineage>
</organism>
<dbReference type="AlphaFoldDB" id="A0A4S2N0A4"/>
<accession>A0A4S2N0A4</accession>
<dbReference type="EMBL" id="ML220115">
    <property type="protein sequence ID" value="TGZ82508.1"/>
    <property type="molecule type" value="Genomic_DNA"/>
</dbReference>
<dbReference type="InterPro" id="IPR052618">
    <property type="entry name" value="ComplexI_NDUFA12"/>
</dbReference>
<dbReference type="InParanoid" id="A0A4S2N0A4"/>
<dbReference type="OrthoDB" id="10255576at2759"/>
<dbReference type="PANTHER" id="PTHR32470:SF2">
    <property type="entry name" value="NADH DEHYDROGENASE [UBIQUINONE] 1 ALPHA SUBCOMPLEX ASSEMBLY FACTOR 2"/>
    <property type="match status" value="1"/>
</dbReference>
<evidence type="ECO:0000256" key="1">
    <source>
        <dbReference type="ARBA" id="ARBA00007355"/>
    </source>
</evidence>
<reference evidence="3 4" key="1">
    <citation type="submission" date="2019-04" db="EMBL/GenBank/DDBJ databases">
        <title>Comparative genomics and transcriptomics to analyze fruiting body development in filamentous ascomycetes.</title>
        <authorList>
            <consortium name="DOE Joint Genome Institute"/>
            <person name="Lutkenhaus R."/>
            <person name="Traeger S."/>
            <person name="Breuer J."/>
            <person name="Kuo A."/>
            <person name="Lipzen A."/>
            <person name="Pangilinan J."/>
            <person name="Dilworth D."/>
            <person name="Sandor L."/>
            <person name="Poggeler S."/>
            <person name="Barry K."/>
            <person name="Grigoriev I.V."/>
            <person name="Nowrousian M."/>
        </authorList>
    </citation>
    <scope>NUCLEOTIDE SEQUENCE [LARGE SCALE GENOMIC DNA]</scope>
    <source>
        <strain evidence="3 4">CBS 389.68</strain>
    </source>
</reference>
<keyword evidence="4" id="KW-1185">Reference proteome</keyword>
<evidence type="ECO:0000313" key="4">
    <source>
        <dbReference type="Proteomes" id="UP000298138"/>
    </source>
</evidence>
<sequence length="202" mass="23513">MAKPITQYIRSSPFKTLWYTWRSYRFPWRKRYFIGMDLNQNTFWEFRDRINASRPRRTVVFRDKSRDWVDYASDVSPQWHQWLRALRTAAPTIAEQENDLIRLQQLKAAAKLADARWNSKPSLLNVAPHPPVDSVLEKNTRWSSDSGLRREQEVGRVVVGDVGNGKGSAREVWKPAGEGSRRVDGRGSGVTREERESRVIGR</sequence>
<dbReference type="InterPro" id="IPR007763">
    <property type="entry name" value="NDUFA12"/>
</dbReference>
<gene>
    <name evidence="3" type="ORF">EX30DRAFT_363050</name>
</gene>
<evidence type="ECO:0000313" key="3">
    <source>
        <dbReference type="EMBL" id="TGZ82508.1"/>
    </source>
</evidence>
<dbReference type="GO" id="GO:0045271">
    <property type="term" value="C:respiratory chain complex I"/>
    <property type="evidence" value="ECO:0007669"/>
    <property type="project" value="InterPro"/>
</dbReference>